<organism evidence="1 2">
    <name type="scientific">Agrobacterium tumefaciens</name>
    <dbReference type="NCBI Taxonomy" id="358"/>
    <lineage>
        <taxon>Bacteria</taxon>
        <taxon>Pseudomonadati</taxon>
        <taxon>Pseudomonadota</taxon>
        <taxon>Alphaproteobacteria</taxon>
        <taxon>Hyphomicrobiales</taxon>
        <taxon>Rhizobiaceae</taxon>
        <taxon>Rhizobium/Agrobacterium group</taxon>
        <taxon>Agrobacterium</taxon>
        <taxon>Agrobacterium tumefaciens complex</taxon>
    </lineage>
</organism>
<dbReference type="AlphaFoldDB" id="A0AAP9J9R2"/>
<reference evidence="1 2" key="1">
    <citation type="journal article" date="2017" name="Genome Announc.">
        <title>Draft Genome Sequence of Agrobacterium tumefaciens Biovar 1 Strain 186, Isolated from Walnut.</title>
        <authorList>
            <person name="Poret-Peterson A.T."/>
            <person name="Bhatnagar S."/>
            <person name="McClean A.E."/>
            <person name="Kluepfel D.A."/>
        </authorList>
    </citation>
    <scope>NUCLEOTIDE SEQUENCE [LARGE SCALE GENOMIC DNA]</scope>
    <source>
        <strain evidence="1 2">186</strain>
    </source>
</reference>
<dbReference type="InterPro" id="IPR036866">
    <property type="entry name" value="RibonucZ/Hydroxyglut_hydro"/>
</dbReference>
<proteinExistence type="predicted"/>
<dbReference type="PANTHER" id="PTHR30619:SF1">
    <property type="entry name" value="RECOMBINATION PROTEIN 2"/>
    <property type="match status" value="1"/>
</dbReference>
<keyword evidence="1" id="KW-0614">Plasmid</keyword>
<sequence length="359" mass="40096">MLKLTMYPATDGDCLLLTWGDQRAQWNAVIDLGRGPTWKAVRQVFSGLDNIELLTISHVDSDHIAGAVKMVREAKPPFQPRRVWFNAHQQLERAMNRGKFEPFSPVEGEKLSKGISDFKWPRNAEFESRVVSTDSPEASGWMELGGGLKLLLLSPDDEGLAKMYPVWEAALEEAGLRPSDPDSDADEGDGAFEVFGATPDVDALAAVPFQPDDKEANLTSIAFVVEFHGKRVMLTADANSEVIERRLRPFAEAEGGRFKVDLLKVSHHGSRKNTSPNFFKMIDCRSFAFSTDGSRSHGHPHPETVARILVNDPYRQKSLYFNYLGPHAKVRKNGLLEAKWKYRAVFPDAVEAGMLEIEL</sequence>
<dbReference type="Gene3D" id="3.60.15.10">
    <property type="entry name" value="Ribonuclease Z/Hydroxyacylglutathione hydrolase-like"/>
    <property type="match status" value="1"/>
</dbReference>
<geneLocation type="plasmid" evidence="2">
    <name>pat</name>
</geneLocation>
<dbReference type="RefSeq" id="WP_099087002.1">
    <property type="nucleotide sequence ID" value="NZ_CP042276.1"/>
</dbReference>
<dbReference type="PANTHER" id="PTHR30619">
    <property type="entry name" value="DNA INTERNALIZATION/COMPETENCE PROTEIN COMEC/REC2"/>
    <property type="match status" value="1"/>
</dbReference>
<dbReference type="InterPro" id="IPR052159">
    <property type="entry name" value="Competence_DNA_uptake"/>
</dbReference>
<evidence type="ECO:0000313" key="2">
    <source>
        <dbReference type="Proteomes" id="UP000222296"/>
    </source>
</evidence>
<name>A0AAP9J9R2_AGRTU</name>
<dbReference type="SUPFAM" id="SSF56281">
    <property type="entry name" value="Metallo-hydrolase/oxidoreductase"/>
    <property type="match status" value="1"/>
</dbReference>
<dbReference type="Proteomes" id="UP000222296">
    <property type="component" value="Plasmid pAt"/>
</dbReference>
<accession>A0AAP9J9R2</accession>
<protein>
    <recommendedName>
        <fullName evidence="3">MBL fold metallo-hydrolase</fullName>
    </recommendedName>
</protein>
<dbReference type="EMBL" id="CP042276">
    <property type="protein sequence ID" value="QDY97651.1"/>
    <property type="molecule type" value="Genomic_DNA"/>
</dbReference>
<evidence type="ECO:0008006" key="3">
    <source>
        <dbReference type="Google" id="ProtNLM"/>
    </source>
</evidence>
<gene>
    <name evidence="1" type="ORF">CG010_026205</name>
</gene>
<evidence type="ECO:0000313" key="1">
    <source>
        <dbReference type="EMBL" id="QDY97651.1"/>
    </source>
</evidence>